<feature type="compositionally biased region" description="Basic and acidic residues" evidence="1">
    <location>
        <begin position="34"/>
        <end position="45"/>
    </location>
</feature>
<name>A0A914YE47_9BILA</name>
<keyword evidence="2" id="KW-1185">Reference proteome</keyword>
<reference evidence="3" key="1">
    <citation type="submission" date="2022-11" db="UniProtKB">
        <authorList>
            <consortium name="WormBaseParasite"/>
        </authorList>
    </citation>
    <scope>IDENTIFICATION</scope>
</reference>
<proteinExistence type="predicted"/>
<feature type="compositionally biased region" description="Low complexity" evidence="1">
    <location>
        <begin position="65"/>
        <end position="78"/>
    </location>
</feature>
<evidence type="ECO:0000256" key="1">
    <source>
        <dbReference type="SAM" id="MobiDB-lite"/>
    </source>
</evidence>
<dbReference type="Proteomes" id="UP000887577">
    <property type="component" value="Unplaced"/>
</dbReference>
<evidence type="ECO:0000313" key="2">
    <source>
        <dbReference type="Proteomes" id="UP000887577"/>
    </source>
</evidence>
<sequence>MECAYGAPLTFSEANVLSRMPINDTKPKVSAPRKQREKERGRYKNDPQIPPSSKKNEKKGRYDSDANAAAASSSSHSNQGRPNSHTVFSDLPDTPASPELPPVVSRALTEDQATPKGFIVPVVDGRKMPDKDNFAAGITPFQYDNLAKRTNRMDIMEELLKSIKKD</sequence>
<protein>
    <submittedName>
        <fullName evidence="3">Uncharacterized protein</fullName>
    </submittedName>
</protein>
<dbReference type="AlphaFoldDB" id="A0A914YE47"/>
<accession>A0A914YE47</accession>
<feature type="region of interest" description="Disordered" evidence="1">
    <location>
        <begin position="1"/>
        <end position="116"/>
    </location>
</feature>
<organism evidence="2 3">
    <name type="scientific">Panagrolaimus superbus</name>
    <dbReference type="NCBI Taxonomy" id="310955"/>
    <lineage>
        <taxon>Eukaryota</taxon>
        <taxon>Metazoa</taxon>
        <taxon>Ecdysozoa</taxon>
        <taxon>Nematoda</taxon>
        <taxon>Chromadorea</taxon>
        <taxon>Rhabditida</taxon>
        <taxon>Tylenchina</taxon>
        <taxon>Panagrolaimomorpha</taxon>
        <taxon>Panagrolaimoidea</taxon>
        <taxon>Panagrolaimidae</taxon>
        <taxon>Panagrolaimus</taxon>
    </lineage>
</organism>
<dbReference type="WBParaSite" id="PSU_v2.g1757.t1">
    <property type="protein sequence ID" value="PSU_v2.g1757.t1"/>
    <property type="gene ID" value="PSU_v2.g1757"/>
</dbReference>
<evidence type="ECO:0000313" key="3">
    <source>
        <dbReference type="WBParaSite" id="PSU_v2.g1757.t1"/>
    </source>
</evidence>